<dbReference type="EMBL" id="NHYE01004122">
    <property type="protein sequence ID" value="PPQ86199.1"/>
    <property type="molecule type" value="Genomic_DNA"/>
</dbReference>
<feature type="compositionally biased region" description="Basic and acidic residues" evidence="1">
    <location>
        <begin position="1"/>
        <end position="11"/>
    </location>
</feature>
<gene>
    <name evidence="2" type="ORF">CVT26_000270</name>
</gene>
<proteinExistence type="predicted"/>
<dbReference type="AlphaFoldDB" id="A0A409X5Z6"/>
<accession>A0A409X5Z6</accession>
<name>A0A409X5Z6_9AGAR</name>
<dbReference type="InParanoid" id="A0A409X5Z6"/>
<reference evidence="2 3" key="1">
    <citation type="journal article" date="2018" name="Evol. Lett.">
        <title>Horizontal gene cluster transfer increased hallucinogenic mushroom diversity.</title>
        <authorList>
            <person name="Reynolds H.T."/>
            <person name="Vijayakumar V."/>
            <person name="Gluck-Thaler E."/>
            <person name="Korotkin H.B."/>
            <person name="Matheny P.B."/>
            <person name="Slot J.C."/>
        </authorList>
    </citation>
    <scope>NUCLEOTIDE SEQUENCE [LARGE SCALE GENOMIC DNA]</scope>
    <source>
        <strain evidence="2 3">SRW20</strain>
    </source>
</reference>
<keyword evidence="3" id="KW-1185">Reference proteome</keyword>
<organism evidence="2 3">
    <name type="scientific">Gymnopilus dilepis</name>
    <dbReference type="NCBI Taxonomy" id="231916"/>
    <lineage>
        <taxon>Eukaryota</taxon>
        <taxon>Fungi</taxon>
        <taxon>Dikarya</taxon>
        <taxon>Basidiomycota</taxon>
        <taxon>Agaricomycotina</taxon>
        <taxon>Agaricomycetes</taxon>
        <taxon>Agaricomycetidae</taxon>
        <taxon>Agaricales</taxon>
        <taxon>Agaricineae</taxon>
        <taxon>Hymenogastraceae</taxon>
        <taxon>Gymnopilus</taxon>
    </lineage>
</organism>
<sequence length="82" mass="8820">MEEEKAGEVMRRGQKRIGESVTEYSPRIDCNHGSLPGPALVVKSDPPPAVTDAFGNLKSNKDVSTSVQALYGNAPQSGYQRT</sequence>
<evidence type="ECO:0000256" key="1">
    <source>
        <dbReference type="SAM" id="MobiDB-lite"/>
    </source>
</evidence>
<feature type="region of interest" description="Disordered" evidence="1">
    <location>
        <begin position="1"/>
        <end position="30"/>
    </location>
</feature>
<comment type="caution">
    <text evidence="2">The sequence shown here is derived from an EMBL/GenBank/DDBJ whole genome shotgun (WGS) entry which is preliminary data.</text>
</comment>
<evidence type="ECO:0000313" key="3">
    <source>
        <dbReference type="Proteomes" id="UP000284706"/>
    </source>
</evidence>
<evidence type="ECO:0000313" key="2">
    <source>
        <dbReference type="EMBL" id="PPQ86199.1"/>
    </source>
</evidence>
<protein>
    <submittedName>
        <fullName evidence="2">Uncharacterized protein</fullName>
    </submittedName>
</protein>
<dbReference type="Proteomes" id="UP000284706">
    <property type="component" value="Unassembled WGS sequence"/>
</dbReference>